<dbReference type="GO" id="GO:0005759">
    <property type="term" value="C:mitochondrial matrix"/>
    <property type="evidence" value="ECO:0007669"/>
    <property type="project" value="InterPro"/>
</dbReference>
<protein>
    <submittedName>
        <fullName evidence="2">Mitochondrial acidic protein mam33</fullName>
    </submittedName>
</protein>
<evidence type="ECO:0000256" key="1">
    <source>
        <dbReference type="SAM" id="MobiDB-lite"/>
    </source>
</evidence>
<evidence type="ECO:0000313" key="2">
    <source>
        <dbReference type="EMBL" id="OLL22679.1"/>
    </source>
</evidence>
<feature type="region of interest" description="Disordered" evidence="1">
    <location>
        <begin position="99"/>
        <end position="146"/>
    </location>
</feature>
<comment type="caution">
    <text evidence="2">The sequence shown here is derived from an EMBL/GenBank/DDBJ whole genome shotgun (WGS) entry which is preliminary data.</text>
</comment>
<dbReference type="PANTHER" id="PTHR10826">
    <property type="entry name" value="COMPLEMENT COMPONENT 1"/>
    <property type="match status" value="1"/>
</dbReference>
<sequence length="260" mass="29993">MPAQVNTSLGKILLKKVEAQLKSKLQSEISYEKQMRETLDELSGFEEFFKNSPFKIHDTEGHGVVTLTRQYGNENIKITFDISDLQSRGQDDDLDRFEDELEDEDEDEESKPARRPAQSDEESDEDEDENKNENENDDEDEDEESRSFPLHCSILVEKPNSGSLLFETTAHEGVFIIDSVSFMNPNKIAPYESAEGQYQRQVLYPGPDFRMIDQEIQTLFEGYLEVRGINTAMASFLPEYCVQKDQKEYLNWLKSVANFV</sequence>
<accession>A0A1U7LJ58</accession>
<evidence type="ECO:0000313" key="3">
    <source>
        <dbReference type="Proteomes" id="UP000186594"/>
    </source>
</evidence>
<dbReference type="EMBL" id="LXFE01002958">
    <property type="protein sequence ID" value="OLL22679.1"/>
    <property type="molecule type" value="Genomic_DNA"/>
</dbReference>
<dbReference type="PANTHER" id="PTHR10826:SF1">
    <property type="entry name" value="COMPLEMENT COMPONENT 1 Q SUBCOMPONENT-BINDING PROTEIN, MITOCHONDRIAL"/>
    <property type="match status" value="1"/>
</dbReference>
<feature type="compositionally biased region" description="Acidic residues" evidence="1">
    <location>
        <begin position="99"/>
        <end position="109"/>
    </location>
</feature>
<gene>
    <name evidence="2" type="ORF">NEOLI_002553</name>
</gene>
<proteinExistence type="predicted"/>
<dbReference type="SUPFAM" id="SSF54529">
    <property type="entry name" value="Mitochondrial glycoprotein MAM33-like"/>
    <property type="match status" value="1"/>
</dbReference>
<reference evidence="2 3" key="1">
    <citation type="submission" date="2016-04" db="EMBL/GenBank/DDBJ databases">
        <title>Evolutionary innovation and constraint leading to complex multicellularity in the Ascomycota.</title>
        <authorList>
            <person name="Cisse O."/>
            <person name="Nguyen A."/>
            <person name="Hewitt D.A."/>
            <person name="Jedd G."/>
            <person name="Stajich J.E."/>
        </authorList>
    </citation>
    <scope>NUCLEOTIDE SEQUENCE [LARGE SCALE GENOMIC DNA]</scope>
    <source>
        <strain evidence="2 3">DAH-3</strain>
    </source>
</reference>
<dbReference type="AlphaFoldDB" id="A0A1U7LJ58"/>
<dbReference type="InterPro" id="IPR003428">
    <property type="entry name" value="MAM33"/>
</dbReference>
<dbReference type="STRING" id="1198029.A0A1U7LJ58"/>
<dbReference type="Proteomes" id="UP000186594">
    <property type="component" value="Unassembled WGS sequence"/>
</dbReference>
<dbReference type="InterPro" id="IPR036561">
    <property type="entry name" value="MAM33_sf"/>
</dbReference>
<feature type="compositionally biased region" description="Acidic residues" evidence="1">
    <location>
        <begin position="119"/>
        <end position="144"/>
    </location>
</feature>
<dbReference type="OrthoDB" id="278212at2759"/>
<keyword evidence="3" id="KW-1185">Reference proteome</keyword>
<dbReference type="OMA" id="RWLNNVK"/>
<organism evidence="2 3">
    <name type="scientific">Neolecta irregularis (strain DAH-3)</name>
    <dbReference type="NCBI Taxonomy" id="1198029"/>
    <lineage>
        <taxon>Eukaryota</taxon>
        <taxon>Fungi</taxon>
        <taxon>Dikarya</taxon>
        <taxon>Ascomycota</taxon>
        <taxon>Taphrinomycotina</taxon>
        <taxon>Neolectales</taxon>
        <taxon>Neolectaceae</taxon>
        <taxon>Neolecta</taxon>
    </lineage>
</organism>
<dbReference type="Pfam" id="PF02330">
    <property type="entry name" value="MAM33"/>
    <property type="match status" value="2"/>
</dbReference>
<dbReference type="Gene3D" id="3.10.280.10">
    <property type="entry name" value="Mitochondrial glycoprotein"/>
    <property type="match status" value="2"/>
</dbReference>
<name>A0A1U7LJ58_NEOID</name>
<dbReference type="GO" id="GO:0042256">
    <property type="term" value="P:cytosolic ribosome assembly"/>
    <property type="evidence" value="ECO:0007669"/>
    <property type="project" value="TreeGrafter"/>
</dbReference>